<evidence type="ECO:0000256" key="3">
    <source>
        <dbReference type="ARBA" id="ARBA00022833"/>
    </source>
</evidence>
<gene>
    <name evidence="6" type="ORF">ZIOFF_011518</name>
</gene>
<evidence type="ECO:0000256" key="4">
    <source>
        <dbReference type="SAM" id="MobiDB-lite"/>
    </source>
</evidence>
<dbReference type="PROSITE" id="PS51800">
    <property type="entry name" value="ZF_CHHC_U11_48K"/>
    <property type="match status" value="1"/>
</dbReference>
<dbReference type="AlphaFoldDB" id="A0A8J5LKU4"/>
<dbReference type="GO" id="GO:0008270">
    <property type="term" value="F:zinc ion binding"/>
    <property type="evidence" value="ECO:0007669"/>
    <property type="project" value="UniProtKB-KW"/>
</dbReference>
<evidence type="ECO:0000256" key="1">
    <source>
        <dbReference type="ARBA" id="ARBA00022723"/>
    </source>
</evidence>
<dbReference type="PANTHER" id="PTHR21402">
    <property type="entry name" value="GAMETOCYTE SPECIFIC FACTOR 1-RELATED"/>
    <property type="match status" value="1"/>
</dbReference>
<feature type="compositionally biased region" description="Low complexity" evidence="4">
    <location>
        <begin position="676"/>
        <end position="694"/>
    </location>
</feature>
<feature type="region of interest" description="Disordered" evidence="4">
    <location>
        <begin position="621"/>
        <end position="655"/>
    </location>
</feature>
<reference evidence="6 7" key="1">
    <citation type="submission" date="2020-08" db="EMBL/GenBank/DDBJ databases">
        <title>Plant Genome Project.</title>
        <authorList>
            <person name="Zhang R.-G."/>
        </authorList>
    </citation>
    <scope>NUCLEOTIDE SEQUENCE [LARGE SCALE GENOMIC DNA]</scope>
    <source>
        <tissue evidence="6">Rhizome</tissue>
    </source>
</reference>
<evidence type="ECO:0000256" key="2">
    <source>
        <dbReference type="ARBA" id="ARBA00022771"/>
    </source>
</evidence>
<dbReference type="PANTHER" id="PTHR21402:SF10">
    <property type="entry name" value="U11_U12 SMALL NUCLEAR RIBONUCLEOPROTEIN 48 KDA PROTEIN"/>
    <property type="match status" value="1"/>
</dbReference>
<feature type="compositionally biased region" description="Basic and acidic residues" evidence="4">
    <location>
        <begin position="621"/>
        <end position="632"/>
    </location>
</feature>
<dbReference type="Pfam" id="PF05253">
    <property type="entry name" value="zf-U11-48K"/>
    <property type="match status" value="1"/>
</dbReference>
<dbReference type="Proteomes" id="UP000734854">
    <property type="component" value="Unassembled WGS sequence"/>
</dbReference>
<evidence type="ECO:0000259" key="5">
    <source>
        <dbReference type="PROSITE" id="PS51800"/>
    </source>
</evidence>
<feature type="region of interest" description="Disordered" evidence="4">
    <location>
        <begin position="755"/>
        <end position="779"/>
    </location>
</feature>
<feature type="region of interest" description="Disordered" evidence="4">
    <location>
        <begin position="39"/>
        <end position="65"/>
    </location>
</feature>
<feature type="compositionally biased region" description="Pro residues" evidence="4">
    <location>
        <begin position="51"/>
        <end position="65"/>
    </location>
</feature>
<accession>A0A8J5LKU4</accession>
<comment type="caution">
    <text evidence="6">The sequence shown here is derived from an EMBL/GenBank/DDBJ whole genome shotgun (WGS) entry which is preliminary data.</text>
</comment>
<protein>
    <recommendedName>
        <fullName evidence="5">CHHC U11-48K-type domain-containing protein</fullName>
    </recommendedName>
</protein>
<feature type="region of interest" description="Disordered" evidence="4">
    <location>
        <begin position="576"/>
        <end position="604"/>
    </location>
</feature>
<feature type="compositionally biased region" description="Low complexity" evidence="4">
    <location>
        <begin position="633"/>
        <end position="644"/>
    </location>
</feature>
<sequence>MFARSQANGLAKGQSFPRHLRVASQLISNLIFPPPSMDPAPSSAILHTSPTPLPLRNPSQTPSPNPFPTAIPPAADLPAALSLLEDLTAVAEAALKSVSDFLSLPPSSPGGFIRCPYDRHHRMPPESLFRHSLLCAAAPGHPFVDLGFLDTLRYLSTLKSESELRKENPFVQTLPDPDADLCFSLDSQLGHLGSNFFYRDCPAVVTTPEPDASTATFTLPGILSRECSNFVCDREGLSWALGDGRILPSEYWAMRCEVEAWNDFPVSHSYTVLRVILSLSSVDEDGLKRWLISSSPQFGIVIDVAMREHIYLLLKLCLKAIGSEACTSFMSLSNKEGLFDLKSLTFECPILVRSFSWMVYQMSVLYGQMNAKLFTAAMLKESLLQTGSGLLDLANQRNLGNPSKDVTIGKVFVSQVAAAVAALHERFLLEENIKSLRFSQPLSKSQLILEHSFALARGCEERGKRPNYRPILEHDGLFWHRAQNQDLKKVKTREELLAEERDYKRRRMSYRGKKSKRNPTEVLRDIIEEHMEEINQAGGIGYHAEFSTNTPVFPVKQFSNNDATSDLCSLRNSDIDMSGASRNISRNKESQYPDATQSHQPNIKSHTKLRYQQHEHWVEQNRNTRERQKDHSSGSSSIQKSFSSGNHDRHERKHGNAFSTGCEYKWSDSGYFSRFTDQSSQSTKNSKSSNTKYDNTSRDRSTEKRTYETHLSEAAKQDAFDDRYNPSVSYDDYDTSYVDVSPSKKYCSSDKFYNSRDEKYHHEPRRNYSSSRMHSKDHK</sequence>
<dbReference type="InterPro" id="IPR022776">
    <property type="entry name" value="TRM13/UPF0224_CHHC_Znf_dom"/>
</dbReference>
<organism evidence="6 7">
    <name type="scientific">Zingiber officinale</name>
    <name type="common">Ginger</name>
    <name type="synonym">Amomum zingiber</name>
    <dbReference type="NCBI Taxonomy" id="94328"/>
    <lineage>
        <taxon>Eukaryota</taxon>
        <taxon>Viridiplantae</taxon>
        <taxon>Streptophyta</taxon>
        <taxon>Embryophyta</taxon>
        <taxon>Tracheophyta</taxon>
        <taxon>Spermatophyta</taxon>
        <taxon>Magnoliopsida</taxon>
        <taxon>Liliopsida</taxon>
        <taxon>Zingiberales</taxon>
        <taxon>Zingiberaceae</taxon>
        <taxon>Zingiber</taxon>
    </lineage>
</organism>
<feature type="compositionally biased region" description="Polar residues" evidence="4">
    <location>
        <begin position="593"/>
        <end position="604"/>
    </location>
</feature>
<evidence type="ECO:0000313" key="7">
    <source>
        <dbReference type="Proteomes" id="UP000734854"/>
    </source>
</evidence>
<dbReference type="EMBL" id="JACMSC010000003">
    <property type="protein sequence ID" value="KAG6529321.1"/>
    <property type="molecule type" value="Genomic_DNA"/>
</dbReference>
<keyword evidence="1" id="KW-0479">Metal-binding</keyword>
<dbReference type="InterPro" id="IPR051591">
    <property type="entry name" value="UPF0224_FAM112_RNA_Proc"/>
</dbReference>
<proteinExistence type="predicted"/>
<name>A0A8J5LKU4_ZINOF</name>
<keyword evidence="7" id="KW-1185">Reference proteome</keyword>
<keyword evidence="2" id="KW-0863">Zinc-finger</keyword>
<evidence type="ECO:0000313" key="6">
    <source>
        <dbReference type="EMBL" id="KAG6529321.1"/>
    </source>
</evidence>
<keyword evidence="3" id="KW-0862">Zinc</keyword>
<feature type="compositionally biased region" description="Basic and acidic residues" evidence="4">
    <location>
        <begin position="695"/>
        <end position="709"/>
    </location>
</feature>
<feature type="domain" description="CHHC U11-48K-type" evidence="5">
    <location>
        <begin position="112"/>
        <end position="139"/>
    </location>
</feature>
<feature type="region of interest" description="Disordered" evidence="4">
    <location>
        <begin position="675"/>
        <end position="709"/>
    </location>
</feature>